<dbReference type="GO" id="GO:0005763">
    <property type="term" value="C:mitochondrial small ribosomal subunit"/>
    <property type="evidence" value="ECO:0007669"/>
    <property type="project" value="TreeGrafter"/>
</dbReference>
<evidence type="ECO:0000256" key="1">
    <source>
        <dbReference type="SAM" id="MobiDB-lite"/>
    </source>
</evidence>
<dbReference type="OrthoDB" id="10052321at2759"/>
<protein>
    <recommendedName>
        <fullName evidence="3">Eukaryotic mitochondrial regulator protein-domain-containing protein</fullName>
    </recommendedName>
</protein>
<name>F8NET3_SERL9</name>
<evidence type="ECO:0008006" key="3">
    <source>
        <dbReference type="Google" id="ProtNLM"/>
    </source>
</evidence>
<proteinExistence type="predicted"/>
<dbReference type="PANTHER" id="PTHR28158:SF1">
    <property type="entry name" value="SMALL RIBOSOMAL SUBUNIT PROTEIN MS45"/>
    <property type="match status" value="1"/>
</dbReference>
<feature type="region of interest" description="Disordered" evidence="1">
    <location>
        <begin position="111"/>
        <end position="136"/>
    </location>
</feature>
<dbReference type="RefSeq" id="XP_007312965.1">
    <property type="nucleotide sequence ID" value="XM_007312903.1"/>
</dbReference>
<evidence type="ECO:0000313" key="2">
    <source>
        <dbReference type="EMBL" id="EGO31081.1"/>
    </source>
</evidence>
<dbReference type="HOGENOM" id="CLU_068719_0_0_1"/>
<dbReference type="KEGG" id="sla:SERLADRAFT_376691"/>
<reference evidence="2" key="1">
    <citation type="submission" date="2011-04" db="EMBL/GenBank/DDBJ databases">
        <title>Evolution of plant cell wall degrading machinery underlies the functional diversity of forest fungi.</title>
        <authorList>
            <consortium name="US DOE Joint Genome Institute (JGI-PGF)"/>
            <person name="Eastwood D.C."/>
            <person name="Floudas D."/>
            <person name="Binder M."/>
            <person name="Majcherczyk A."/>
            <person name="Schneider P."/>
            <person name="Aerts A."/>
            <person name="Asiegbu F.O."/>
            <person name="Baker S.E."/>
            <person name="Barry K."/>
            <person name="Bendiksby M."/>
            <person name="Blumentritt M."/>
            <person name="Coutinho P.M."/>
            <person name="Cullen D."/>
            <person name="Cullen D."/>
            <person name="Gathman A."/>
            <person name="Goodell B."/>
            <person name="Henrissat B."/>
            <person name="Ihrmark K."/>
            <person name="Kauserud H."/>
            <person name="Kohler A."/>
            <person name="LaButti K."/>
            <person name="Lapidus A."/>
            <person name="Lavin J.L."/>
            <person name="Lee Y.-H."/>
            <person name="Lindquist E."/>
            <person name="Lilly W."/>
            <person name="Lucas S."/>
            <person name="Morin E."/>
            <person name="Murat C."/>
            <person name="Oguiza J.A."/>
            <person name="Park J."/>
            <person name="Pisabarro A.G."/>
            <person name="Riley R."/>
            <person name="Rosling A."/>
            <person name="Salamov A."/>
            <person name="Schmidt O."/>
            <person name="Schmutz J."/>
            <person name="Skrede I."/>
            <person name="Stenlid J."/>
            <person name="Wiebenga A."/>
            <person name="Xie X."/>
            <person name="Kues U."/>
            <person name="Hibbett D.S."/>
            <person name="Hoffmeister D."/>
            <person name="Hogberg N."/>
            <person name="Martin F."/>
            <person name="Grigoriev I.V."/>
            <person name="Watkinson S.C."/>
        </authorList>
    </citation>
    <scope>NUCLEOTIDE SEQUENCE</scope>
    <source>
        <strain evidence="2">S7.9</strain>
    </source>
</reference>
<feature type="compositionally biased region" description="Basic and acidic residues" evidence="1">
    <location>
        <begin position="119"/>
        <end position="136"/>
    </location>
</feature>
<dbReference type="GO" id="GO:0032543">
    <property type="term" value="P:mitochondrial translation"/>
    <property type="evidence" value="ECO:0007669"/>
    <property type="project" value="TreeGrafter"/>
</dbReference>
<gene>
    <name evidence="2" type="ORF">SERLADRAFT_376691</name>
</gene>
<dbReference type="Proteomes" id="UP000008064">
    <property type="component" value="Unassembled WGS sequence"/>
</dbReference>
<dbReference type="AlphaFoldDB" id="F8NET3"/>
<sequence>MEEGYRYRDSKPRNWLGGEVPFPLNPSFKPPIPLSDTLRTLIYRQYMADPKMNSVRALATQYHLSIKRVDAILRLKGMEAHWAKENRSLQTGFVKGMEDVLGVTQHMRTRVSKSLASEDPTRHDVQEADAHDEQEGSDWARLRYQRMFWESIPEGEGKEPLMPDILEKARQDMEKQIKETRDAKSHPTLVPRFQGKDHDKIKFVKPEGRPAIKFVDVGGKFLDVNDRKRRIAESERRSKVKARRKEAAYASRTVS</sequence>
<dbReference type="Pfam" id="PF12298">
    <property type="entry name" value="Bot1p"/>
    <property type="match status" value="1"/>
</dbReference>
<dbReference type="EMBL" id="GL945428">
    <property type="protein sequence ID" value="EGO31081.1"/>
    <property type="molecule type" value="Genomic_DNA"/>
</dbReference>
<dbReference type="InterPro" id="IPR021036">
    <property type="entry name" value="Ribosomal_mS45"/>
</dbReference>
<dbReference type="GeneID" id="18810659"/>
<organism>
    <name type="scientific">Serpula lacrymans var. lacrymans (strain S7.9)</name>
    <name type="common">Dry rot fungus</name>
    <dbReference type="NCBI Taxonomy" id="578457"/>
    <lineage>
        <taxon>Eukaryota</taxon>
        <taxon>Fungi</taxon>
        <taxon>Dikarya</taxon>
        <taxon>Basidiomycota</taxon>
        <taxon>Agaricomycotina</taxon>
        <taxon>Agaricomycetes</taxon>
        <taxon>Agaricomycetidae</taxon>
        <taxon>Boletales</taxon>
        <taxon>Coniophorineae</taxon>
        <taxon>Serpulaceae</taxon>
        <taxon>Serpula</taxon>
    </lineage>
</organism>
<dbReference type="GO" id="GO:0003735">
    <property type="term" value="F:structural constituent of ribosome"/>
    <property type="evidence" value="ECO:0007669"/>
    <property type="project" value="TreeGrafter"/>
</dbReference>
<dbReference type="PANTHER" id="PTHR28158">
    <property type="entry name" value="37S RIBOSOMAL PROTEIN S35, MITOCHONDRIAL"/>
    <property type="match status" value="1"/>
</dbReference>
<feature type="region of interest" description="Disordered" evidence="1">
    <location>
        <begin position="232"/>
        <end position="255"/>
    </location>
</feature>
<accession>F8NET3</accession>